<proteinExistence type="predicted"/>
<organism evidence="2 3">
    <name type="scientific">Parafrankia soli</name>
    <dbReference type="NCBI Taxonomy" id="2599596"/>
    <lineage>
        <taxon>Bacteria</taxon>
        <taxon>Bacillati</taxon>
        <taxon>Actinomycetota</taxon>
        <taxon>Actinomycetes</taxon>
        <taxon>Frankiales</taxon>
        <taxon>Frankiaceae</taxon>
        <taxon>Parafrankia</taxon>
    </lineage>
</organism>
<evidence type="ECO:0000313" key="3">
    <source>
        <dbReference type="Proteomes" id="UP000179769"/>
    </source>
</evidence>
<dbReference type="Pfam" id="PF13632">
    <property type="entry name" value="Glyco_trans_2_3"/>
    <property type="match status" value="1"/>
</dbReference>
<feature type="domain" description="Glycosyltransferase 2-like" evidence="1">
    <location>
        <begin position="57"/>
        <end position="172"/>
    </location>
</feature>
<dbReference type="SUPFAM" id="SSF53448">
    <property type="entry name" value="Nucleotide-diphospho-sugar transferases"/>
    <property type="match status" value="1"/>
</dbReference>
<dbReference type="AlphaFoldDB" id="A0A1S1R7N8"/>
<evidence type="ECO:0000259" key="1">
    <source>
        <dbReference type="Pfam" id="PF13632"/>
    </source>
</evidence>
<comment type="caution">
    <text evidence="2">The sequence shown here is derived from an EMBL/GenBank/DDBJ whole genome shotgun (WGS) entry which is preliminary data.</text>
</comment>
<dbReference type="RefSeq" id="WP_071060211.1">
    <property type="nucleotide sequence ID" value="NZ_MAXA01000047.1"/>
</dbReference>
<dbReference type="InterPro" id="IPR001173">
    <property type="entry name" value="Glyco_trans_2-like"/>
</dbReference>
<protein>
    <recommendedName>
        <fullName evidence="1">Glycosyltransferase 2-like domain-containing protein</fullName>
    </recommendedName>
</protein>
<accession>A0A1S1R7N8</accession>
<reference evidence="3" key="1">
    <citation type="submission" date="2016-07" db="EMBL/GenBank/DDBJ databases">
        <title>Frankia sp. NRRL B-16219 Genome sequencing.</title>
        <authorList>
            <person name="Ghodhbane-Gtari F."/>
            <person name="Swanson E."/>
            <person name="Gueddou A."/>
            <person name="Louati M."/>
            <person name="Nouioui I."/>
            <person name="Hezbri K."/>
            <person name="Abebe-Akele F."/>
            <person name="Simpson S."/>
            <person name="Morris K."/>
            <person name="Thomas K."/>
            <person name="Gtari M."/>
            <person name="Tisa L.S."/>
        </authorList>
    </citation>
    <scope>NUCLEOTIDE SEQUENCE [LARGE SCALE GENOMIC DNA]</scope>
    <source>
        <strain evidence="3">NRRL B-16219</strain>
    </source>
</reference>
<dbReference type="Proteomes" id="UP000179769">
    <property type="component" value="Unassembled WGS sequence"/>
</dbReference>
<gene>
    <name evidence="2" type="ORF">BBK14_11250</name>
</gene>
<name>A0A1S1R7N8_9ACTN</name>
<evidence type="ECO:0000313" key="2">
    <source>
        <dbReference type="EMBL" id="OHV42190.1"/>
    </source>
</evidence>
<keyword evidence="3" id="KW-1185">Reference proteome</keyword>
<dbReference type="Gene3D" id="3.90.550.10">
    <property type="entry name" value="Spore Coat Polysaccharide Biosynthesis Protein SpsA, Chain A"/>
    <property type="match status" value="1"/>
</dbReference>
<dbReference type="InterPro" id="IPR029044">
    <property type="entry name" value="Nucleotide-diphossugar_trans"/>
</dbReference>
<sequence length="203" mass="22079">MDVTVAVGTFGAQSWADLARQRAIPSAQALGVPVVHHHADTLHDARNGALAQVDTEWVIHLDADDELEAGYVEAMATGTADVRAPAVRYVRGARALNSPTMPNVSGHSHACEAACLEWGNWLVVGALVRTELVRQAGGWRDFPWSEDWDLWVRCWQAGGTFESIPAAIYRAHVRPKSRNRAVRGAARLEAHRAIARANGLPIP</sequence>
<dbReference type="EMBL" id="MAXA01000047">
    <property type="protein sequence ID" value="OHV42190.1"/>
    <property type="molecule type" value="Genomic_DNA"/>
</dbReference>